<accession>A0A9X2MX30</accession>
<comment type="pathway">
    <text evidence="1">Quinol/quinone metabolism; menaquinone biosynthesis.</text>
</comment>
<proteinExistence type="inferred from homology"/>
<evidence type="ECO:0000313" key="6">
    <source>
        <dbReference type="Proteomes" id="UP001141950"/>
    </source>
</evidence>
<keyword evidence="6" id="KW-1185">Reference proteome</keyword>
<dbReference type="PANTHER" id="PTHR46832:SF2">
    <property type="entry name" value="FUTALOSINE HYDROLASE"/>
    <property type="match status" value="1"/>
</dbReference>
<dbReference type="Gene3D" id="3.40.50.1580">
    <property type="entry name" value="Nucleoside phosphorylase domain"/>
    <property type="match status" value="1"/>
</dbReference>
<dbReference type="EMBL" id="JANIPJ010000010">
    <property type="protein sequence ID" value="MCR2805182.1"/>
    <property type="molecule type" value="Genomic_DNA"/>
</dbReference>
<evidence type="ECO:0000259" key="4">
    <source>
        <dbReference type="Pfam" id="PF01048"/>
    </source>
</evidence>
<organism evidence="5 6">
    <name type="scientific">Paenibacillus soyae</name>
    <dbReference type="NCBI Taxonomy" id="2969249"/>
    <lineage>
        <taxon>Bacteria</taxon>
        <taxon>Bacillati</taxon>
        <taxon>Bacillota</taxon>
        <taxon>Bacilli</taxon>
        <taxon>Bacillales</taxon>
        <taxon>Paenibacillaceae</taxon>
        <taxon>Paenibacillus</taxon>
    </lineage>
</organism>
<keyword evidence="1 5" id="KW-0378">Hydrolase</keyword>
<dbReference type="GO" id="GO:0019284">
    <property type="term" value="P:L-methionine salvage from S-adenosylmethionine"/>
    <property type="evidence" value="ECO:0007669"/>
    <property type="project" value="TreeGrafter"/>
</dbReference>
<dbReference type="SUPFAM" id="SSF53167">
    <property type="entry name" value="Purine and uridine phosphorylases"/>
    <property type="match status" value="1"/>
</dbReference>
<comment type="similarity">
    <text evidence="1">Belongs to the PNP/UDP phosphorylase family. Futalosine hydrolase subfamily.</text>
</comment>
<dbReference type="GO" id="GO:0009116">
    <property type="term" value="P:nucleoside metabolic process"/>
    <property type="evidence" value="ECO:0007669"/>
    <property type="project" value="InterPro"/>
</dbReference>
<dbReference type="PANTHER" id="PTHR46832">
    <property type="entry name" value="5'-METHYLTHIOADENOSINE/S-ADENOSYLHOMOCYSTEINE NUCLEOSIDASE"/>
    <property type="match status" value="1"/>
</dbReference>
<evidence type="ECO:0000256" key="1">
    <source>
        <dbReference type="HAMAP-Rule" id="MF_00991"/>
    </source>
</evidence>
<dbReference type="AlphaFoldDB" id="A0A9X2MX30"/>
<comment type="function">
    <text evidence="1">Catalyzes the hydrolysis of futalosine (FL) to dehypoxanthine futalosine (DHFL) and hypoxanthine, a step in the biosynthesis of menaquinone (MK, vitamin K2).</text>
</comment>
<dbReference type="InterPro" id="IPR000845">
    <property type="entry name" value="Nucleoside_phosphorylase_d"/>
</dbReference>
<dbReference type="EC" id="3.2.2.26" evidence="1 2"/>
<evidence type="ECO:0000256" key="3">
    <source>
        <dbReference type="SAM" id="MobiDB-lite"/>
    </source>
</evidence>
<dbReference type="InterPro" id="IPR035994">
    <property type="entry name" value="Nucleoside_phosphorylase_sf"/>
</dbReference>
<dbReference type="GO" id="GO:0005829">
    <property type="term" value="C:cytosol"/>
    <property type="evidence" value="ECO:0007669"/>
    <property type="project" value="TreeGrafter"/>
</dbReference>
<comment type="caution">
    <text evidence="5">The sequence shown here is derived from an EMBL/GenBank/DDBJ whole genome shotgun (WGS) entry which is preliminary data.</text>
</comment>
<dbReference type="NCBIfam" id="NF006087">
    <property type="entry name" value="PRK08236.1"/>
    <property type="match status" value="1"/>
</dbReference>
<dbReference type="Pfam" id="PF01048">
    <property type="entry name" value="PNP_UDP_1"/>
    <property type="match status" value="1"/>
</dbReference>
<feature type="region of interest" description="Disordered" evidence="3">
    <location>
        <begin position="1"/>
        <end position="21"/>
    </location>
</feature>
<evidence type="ECO:0000313" key="5">
    <source>
        <dbReference type="EMBL" id="MCR2805182.1"/>
    </source>
</evidence>
<dbReference type="HAMAP" id="MF_00991">
    <property type="entry name" value="MqnB"/>
    <property type="match status" value="1"/>
</dbReference>
<comment type="catalytic activity">
    <reaction evidence="1">
        <text>futalosine + H2O = dehypoxanthine futalosine + hypoxanthine</text>
        <dbReference type="Rhea" id="RHEA:25904"/>
        <dbReference type="ChEBI" id="CHEBI:15377"/>
        <dbReference type="ChEBI" id="CHEBI:17368"/>
        <dbReference type="ChEBI" id="CHEBI:58863"/>
        <dbReference type="ChEBI" id="CHEBI:58864"/>
        <dbReference type="EC" id="3.2.2.26"/>
    </reaction>
</comment>
<dbReference type="GO" id="GO:0008930">
    <property type="term" value="F:methylthioadenosine nucleosidase activity"/>
    <property type="evidence" value="ECO:0007669"/>
    <property type="project" value="TreeGrafter"/>
</dbReference>
<dbReference type="Proteomes" id="UP001141950">
    <property type="component" value="Unassembled WGS sequence"/>
</dbReference>
<dbReference type="NCBIfam" id="TIGR03664">
    <property type="entry name" value="fut_nucase"/>
    <property type="match status" value="1"/>
</dbReference>
<sequence length="246" mass="24254">MTFEDSHPLAGSPSAAGSREPAKPRILVVTAVEAERDAVLRGIAGAPGGSPAAAFDAIAAGVGPASAAASTALALARAAATYDLVVSAGIGGGFVGQAEIGSLVLSDRIVSADLGAETPEAPGFLSVDELGFGSARVDANHAWNERLLAALLRAGLGAIHAPVITVSSATGTAATAALRAELVPGAASEGMEGFGVATAAAQLGIPVTELRAISNAVGPRDRAAWRIGEALQALEAAFRAIAVHIK</sequence>
<dbReference type="GO" id="GO:0009234">
    <property type="term" value="P:menaquinone biosynthetic process"/>
    <property type="evidence" value="ECO:0007669"/>
    <property type="project" value="UniProtKB-UniRule"/>
</dbReference>
<protein>
    <recommendedName>
        <fullName evidence="1 2">Futalosine hydrolase</fullName>
        <shortName evidence="1">FL hydrolase</shortName>
        <ecNumber evidence="1 2">3.2.2.26</ecNumber>
    </recommendedName>
    <alternativeName>
        <fullName evidence="1">Futalosine nucleosidase</fullName>
    </alternativeName>
    <alternativeName>
        <fullName evidence="1">Menaquinone biosynthetic enzyme MqnB</fullName>
    </alternativeName>
</protein>
<dbReference type="RefSeq" id="WP_257447184.1">
    <property type="nucleotide sequence ID" value="NZ_JANIPJ010000010.1"/>
</dbReference>
<feature type="domain" description="Nucleoside phosphorylase" evidence="4">
    <location>
        <begin position="60"/>
        <end position="242"/>
    </location>
</feature>
<keyword evidence="1" id="KW-0474">Menaquinone biosynthesis</keyword>
<dbReference type="GO" id="GO:0008782">
    <property type="term" value="F:adenosylhomocysteine nucleosidase activity"/>
    <property type="evidence" value="ECO:0007669"/>
    <property type="project" value="TreeGrafter"/>
</dbReference>
<reference evidence="5" key="1">
    <citation type="submission" date="2022-08" db="EMBL/GenBank/DDBJ databases">
        <title>The genomic sequence of strain Paenibacillus sp. SCIV0701.</title>
        <authorList>
            <person name="Zhao H."/>
        </authorList>
    </citation>
    <scope>NUCLEOTIDE SEQUENCE</scope>
    <source>
        <strain evidence="5">SCIV0701</strain>
    </source>
</reference>
<evidence type="ECO:0000256" key="2">
    <source>
        <dbReference type="NCBIfam" id="TIGR03664"/>
    </source>
</evidence>
<dbReference type="InterPro" id="IPR019963">
    <property type="entry name" value="FL_hydrolase_MqnB"/>
</dbReference>
<name>A0A9X2MX30_9BACL</name>
<dbReference type="CDD" id="cd17766">
    <property type="entry name" value="futalosine_nucleosidase_MqnB"/>
    <property type="match status" value="1"/>
</dbReference>
<gene>
    <name evidence="1" type="primary">mqnB</name>
    <name evidence="5" type="ORF">NQZ67_14945</name>
</gene>
<keyword evidence="5" id="KW-0326">Glycosidase</keyword>